<feature type="domain" description="RNA polymerase sigma factor 70 region 4 type 2" evidence="8">
    <location>
        <begin position="145"/>
        <end position="191"/>
    </location>
</feature>
<comment type="caution">
    <text evidence="9">The sequence shown here is derived from an EMBL/GenBank/DDBJ whole genome shotgun (WGS) entry which is preliminary data.</text>
</comment>
<evidence type="ECO:0000256" key="5">
    <source>
        <dbReference type="ARBA" id="ARBA00023163"/>
    </source>
</evidence>
<evidence type="ECO:0000259" key="8">
    <source>
        <dbReference type="Pfam" id="PF08281"/>
    </source>
</evidence>
<keyword evidence="4" id="KW-0238">DNA-binding</keyword>
<dbReference type="Proteomes" id="UP001589748">
    <property type="component" value="Unassembled WGS sequence"/>
</dbReference>
<feature type="compositionally biased region" description="Low complexity" evidence="6">
    <location>
        <begin position="25"/>
        <end position="35"/>
    </location>
</feature>
<dbReference type="InterPro" id="IPR013324">
    <property type="entry name" value="RNA_pol_sigma_r3/r4-like"/>
</dbReference>
<dbReference type="NCBIfam" id="TIGR02937">
    <property type="entry name" value="sigma70-ECF"/>
    <property type="match status" value="1"/>
</dbReference>
<dbReference type="RefSeq" id="WP_380155336.1">
    <property type="nucleotide sequence ID" value="NZ_JBHMDM010000001.1"/>
</dbReference>
<evidence type="ECO:0000313" key="9">
    <source>
        <dbReference type="EMBL" id="MFB9375672.1"/>
    </source>
</evidence>
<keyword evidence="10" id="KW-1185">Reference proteome</keyword>
<gene>
    <name evidence="9" type="ORF">ACFFVI_01695</name>
</gene>
<dbReference type="SUPFAM" id="SSF88946">
    <property type="entry name" value="Sigma2 domain of RNA polymerase sigma factors"/>
    <property type="match status" value="1"/>
</dbReference>
<keyword evidence="3" id="KW-0731">Sigma factor</keyword>
<sequence length="208" mass="23825">MRRRPSFPAECGGGRPFAWGDRSFLPQRLQRQGPPGRRGRCERPPSLQRPTLEAAYRRHHAPLLRLAMLMTGSRHDAEDIVHAVFASASPRWDDIEDPAAYLRRAVVNTVNDHHRRRYRARRFTAFFDAEPVVLPPETDDTWVELRQLPPTQRAVVVLRFYEDLPLTQIADLLGRPAATVRSDLHRALKTLQRTLPGPTHTTPGKDRP</sequence>
<proteinExistence type="inferred from homology"/>
<dbReference type="InterPro" id="IPR007627">
    <property type="entry name" value="RNA_pol_sigma70_r2"/>
</dbReference>
<evidence type="ECO:0000259" key="7">
    <source>
        <dbReference type="Pfam" id="PF04542"/>
    </source>
</evidence>
<reference evidence="9 10" key="1">
    <citation type="submission" date="2024-09" db="EMBL/GenBank/DDBJ databases">
        <authorList>
            <person name="Sun Q."/>
            <person name="Mori K."/>
        </authorList>
    </citation>
    <scope>NUCLEOTIDE SEQUENCE [LARGE SCALE GENOMIC DNA]</scope>
    <source>
        <strain evidence="9 10">TISTR 1856</strain>
    </source>
</reference>
<comment type="similarity">
    <text evidence="1">Belongs to the sigma-70 factor family. ECF subfamily.</text>
</comment>
<evidence type="ECO:0000256" key="3">
    <source>
        <dbReference type="ARBA" id="ARBA00023082"/>
    </source>
</evidence>
<evidence type="ECO:0000256" key="1">
    <source>
        <dbReference type="ARBA" id="ARBA00010641"/>
    </source>
</evidence>
<dbReference type="PANTHER" id="PTHR43133:SF50">
    <property type="entry name" value="ECF RNA POLYMERASE SIGMA FACTOR SIGM"/>
    <property type="match status" value="1"/>
</dbReference>
<dbReference type="Pfam" id="PF08281">
    <property type="entry name" value="Sigma70_r4_2"/>
    <property type="match status" value="1"/>
</dbReference>
<keyword evidence="5" id="KW-0804">Transcription</keyword>
<evidence type="ECO:0000313" key="10">
    <source>
        <dbReference type="Proteomes" id="UP001589748"/>
    </source>
</evidence>
<dbReference type="InterPro" id="IPR036388">
    <property type="entry name" value="WH-like_DNA-bd_sf"/>
</dbReference>
<organism evidence="9 10">
    <name type="scientific">Kineococcus gynurae</name>
    <dbReference type="NCBI Taxonomy" id="452979"/>
    <lineage>
        <taxon>Bacteria</taxon>
        <taxon>Bacillati</taxon>
        <taxon>Actinomycetota</taxon>
        <taxon>Actinomycetes</taxon>
        <taxon>Kineosporiales</taxon>
        <taxon>Kineosporiaceae</taxon>
        <taxon>Kineococcus</taxon>
    </lineage>
</organism>
<evidence type="ECO:0000256" key="4">
    <source>
        <dbReference type="ARBA" id="ARBA00023125"/>
    </source>
</evidence>
<dbReference type="InterPro" id="IPR014284">
    <property type="entry name" value="RNA_pol_sigma-70_dom"/>
</dbReference>
<keyword evidence="2" id="KW-0805">Transcription regulation</keyword>
<dbReference type="Pfam" id="PF04542">
    <property type="entry name" value="Sigma70_r2"/>
    <property type="match status" value="1"/>
</dbReference>
<evidence type="ECO:0000256" key="2">
    <source>
        <dbReference type="ARBA" id="ARBA00023015"/>
    </source>
</evidence>
<dbReference type="InterPro" id="IPR039425">
    <property type="entry name" value="RNA_pol_sigma-70-like"/>
</dbReference>
<dbReference type="CDD" id="cd06171">
    <property type="entry name" value="Sigma70_r4"/>
    <property type="match status" value="1"/>
</dbReference>
<dbReference type="InterPro" id="IPR013249">
    <property type="entry name" value="RNA_pol_sigma70_r4_t2"/>
</dbReference>
<protein>
    <submittedName>
        <fullName evidence="9">RNA polymerase sigma factor</fullName>
    </submittedName>
</protein>
<evidence type="ECO:0000256" key="6">
    <source>
        <dbReference type="SAM" id="MobiDB-lite"/>
    </source>
</evidence>
<dbReference type="InterPro" id="IPR013325">
    <property type="entry name" value="RNA_pol_sigma_r2"/>
</dbReference>
<feature type="domain" description="RNA polymerase sigma-70 region 2" evidence="7">
    <location>
        <begin position="56"/>
        <end position="119"/>
    </location>
</feature>
<accession>A0ABV5LNQ4</accession>
<dbReference type="EMBL" id="JBHMDM010000001">
    <property type="protein sequence ID" value="MFB9375672.1"/>
    <property type="molecule type" value="Genomic_DNA"/>
</dbReference>
<dbReference type="PANTHER" id="PTHR43133">
    <property type="entry name" value="RNA POLYMERASE ECF-TYPE SIGMA FACTO"/>
    <property type="match status" value="1"/>
</dbReference>
<name>A0ABV5LNQ4_9ACTN</name>
<dbReference type="SUPFAM" id="SSF88659">
    <property type="entry name" value="Sigma3 and sigma4 domains of RNA polymerase sigma factors"/>
    <property type="match status" value="1"/>
</dbReference>
<feature type="region of interest" description="Disordered" evidence="6">
    <location>
        <begin position="1"/>
        <end position="47"/>
    </location>
</feature>
<dbReference type="Gene3D" id="1.10.1740.10">
    <property type="match status" value="1"/>
</dbReference>
<dbReference type="Gene3D" id="1.10.10.10">
    <property type="entry name" value="Winged helix-like DNA-binding domain superfamily/Winged helix DNA-binding domain"/>
    <property type="match status" value="1"/>
</dbReference>